<protein>
    <submittedName>
        <fullName evidence="5">GntR family transcriptional regulator</fullName>
    </submittedName>
</protein>
<dbReference type="InterPro" id="IPR011711">
    <property type="entry name" value="GntR_C"/>
</dbReference>
<evidence type="ECO:0000256" key="1">
    <source>
        <dbReference type="ARBA" id="ARBA00023015"/>
    </source>
</evidence>
<dbReference type="EMBL" id="CP032416">
    <property type="protein sequence ID" value="AYD40206.1"/>
    <property type="molecule type" value="Genomic_DNA"/>
</dbReference>
<dbReference type="OrthoDB" id="389878at2"/>
<keyword evidence="2" id="KW-0238">DNA-binding</keyword>
<dbReference type="PANTHER" id="PTHR43537">
    <property type="entry name" value="TRANSCRIPTIONAL REGULATOR, GNTR FAMILY"/>
    <property type="match status" value="1"/>
</dbReference>
<keyword evidence="3" id="KW-0804">Transcription</keyword>
<dbReference type="SMART" id="SM00345">
    <property type="entry name" value="HTH_GNTR"/>
    <property type="match status" value="1"/>
</dbReference>
<evidence type="ECO:0000313" key="6">
    <source>
        <dbReference type="Proteomes" id="UP000266301"/>
    </source>
</evidence>
<evidence type="ECO:0000256" key="2">
    <source>
        <dbReference type="ARBA" id="ARBA00023125"/>
    </source>
</evidence>
<dbReference type="SUPFAM" id="SSF46785">
    <property type="entry name" value="Winged helix' DNA-binding domain"/>
    <property type="match status" value="1"/>
</dbReference>
<dbReference type="InterPro" id="IPR008920">
    <property type="entry name" value="TF_FadR/GntR_C"/>
</dbReference>
<keyword evidence="1" id="KW-0805">Transcription regulation</keyword>
<dbReference type="Gene3D" id="1.20.120.530">
    <property type="entry name" value="GntR ligand-binding domain-like"/>
    <property type="match status" value="1"/>
</dbReference>
<dbReference type="PANTHER" id="PTHR43537:SF45">
    <property type="entry name" value="GNTR FAMILY REGULATORY PROTEIN"/>
    <property type="match status" value="1"/>
</dbReference>
<evidence type="ECO:0000313" key="5">
    <source>
        <dbReference type="EMBL" id="AYD40206.1"/>
    </source>
</evidence>
<name>A0A386H3H3_9CLOT</name>
<dbReference type="AlphaFoldDB" id="A0A386H3H3"/>
<proteinExistence type="predicted"/>
<dbReference type="Pfam" id="PF07729">
    <property type="entry name" value="FCD"/>
    <property type="match status" value="1"/>
</dbReference>
<dbReference type="PROSITE" id="PS50949">
    <property type="entry name" value="HTH_GNTR"/>
    <property type="match status" value="1"/>
</dbReference>
<dbReference type="RefSeq" id="WP_119971587.1">
    <property type="nucleotide sequence ID" value="NZ_CP032416.1"/>
</dbReference>
<evidence type="ECO:0000256" key="3">
    <source>
        <dbReference type="ARBA" id="ARBA00023163"/>
    </source>
</evidence>
<dbReference type="Pfam" id="PF00392">
    <property type="entry name" value="GntR"/>
    <property type="match status" value="1"/>
</dbReference>
<dbReference type="CDD" id="cd07377">
    <property type="entry name" value="WHTH_GntR"/>
    <property type="match status" value="1"/>
</dbReference>
<gene>
    <name evidence="5" type="ORF">D4Z93_06605</name>
</gene>
<reference evidence="5 6" key="1">
    <citation type="journal article" date="2019" name="Int. J. Syst. Evol. Microbiol.">
        <title>Clostridium fermenticellae sp. nov., isolated from the mud in a fermentation cellar for the production of the Chinese liquor, baijiu.</title>
        <authorList>
            <person name="Xu P.X."/>
            <person name="Chai L.J."/>
            <person name="Qiu T."/>
            <person name="Zhang X.J."/>
            <person name="Lu Z.M."/>
            <person name="Xiao C."/>
            <person name="Wang S.T."/>
            <person name="Shen C.H."/>
            <person name="Shi J.S."/>
            <person name="Xu Z.H."/>
        </authorList>
    </citation>
    <scope>NUCLEOTIDE SEQUENCE [LARGE SCALE GENOMIC DNA]</scope>
    <source>
        <strain evidence="5 6">JN500901</strain>
    </source>
</reference>
<dbReference type="SUPFAM" id="SSF48008">
    <property type="entry name" value="GntR ligand-binding domain-like"/>
    <property type="match status" value="1"/>
</dbReference>
<accession>A0A386H3H3</accession>
<dbReference type="InterPro" id="IPR036390">
    <property type="entry name" value="WH_DNA-bd_sf"/>
</dbReference>
<keyword evidence="6" id="KW-1185">Reference proteome</keyword>
<evidence type="ECO:0000259" key="4">
    <source>
        <dbReference type="PROSITE" id="PS50949"/>
    </source>
</evidence>
<dbReference type="Gene3D" id="1.10.10.10">
    <property type="entry name" value="Winged helix-like DNA-binding domain superfamily/Winged helix DNA-binding domain"/>
    <property type="match status" value="1"/>
</dbReference>
<dbReference type="GO" id="GO:0003700">
    <property type="term" value="F:DNA-binding transcription factor activity"/>
    <property type="evidence" value="ECO:0007669"/>
    <property type="project" value="InterPro"/>
</dbReference>
<dbReference type="KEGG" id="cfer:D4Z93_06605"/>
<dbReference type="GO" id="GO:0003677">
    <property type="term" value="F:DNA binding"/>
    <property type="evidence" value="ECO:0007669"/>
    <property type="project" value="UniProtKB-KW"/>
</dbReference>
<organism evidence="5 6">
    <name type="scientific">Clostridium fermenticellae</name>
    <dbReference type="NCBI Taxonomy" id="2068654"/>
    <lineage>
        <taxon>Bacteria</taxon>
        <taxon>Bacillati</taxon>
        <taxon>Bacillota</taxon>
        <taxon>Clostridia</taxon>
        <taxon>Eubacteriales</taxon>
        <taxon>Clostridiaceae</taxon>
        <taxon>Clostridium</taxon>
    </lineage>
</organism>
<dbReference type="Proteomes" id="UP000266301">
    <property type="component" value="Chromosome"/>
</dbReference>
<dbReference type="InterPro" id="IPR000524">
    <property type="entry name" value="Tscrpt_reg_HTH_GntR"/>
</dbReference>
<feature type="domain" description="HTH gntR-type" evidence="4">
    <location>
        <begin position="10"/>
        <end position="77"/>
    </location>
</feature>
<dbReference type="InterPro" id="IPR036388">
    <property type="entry name" value="WH-like_DNA-bd_sf"/>
</dbReference>
<sequence>MDYILSNDKPISDNEVYMDIRNRILRLELEPGQKISENQMSSEYSISRFVIRNAFKKLNQLGLITVYPQRGTYVSLIDLAYIEDLLVLRTAVEKEVLCEMFTRIEKNLRMELVNKLEENLQEQQAFKDMKSYEKRLRELDYEFHKIMVDSVKRYGLVKILNDPMIHIARWRNFDVAFVRKMPKLIGEHRKIIDAIREDNLNDAQQAIGKHLETNKKMIDMAKRKYPQYFPK</sequence>